<dbReference type="Gene3D" id="2.30.38.10">
    <property type="entry name" value="Luciferase, Domain 3"/>
    <property type="match status" value="1"/>
</dbReference>
<dbReference type="InterPro" id="IPR023213">
    <property type="entry name" value="CAT-like_dom_sf"/>
</dbReference>
<evidence type="ECO:0000313" key="9">
    <source>
        <dbReference type="Proteomes" id="UP001232992"/>
    </source>
</evidence>
<evidence type="ECO:0000256" key="2">
    <source>
        <dbReference type="ARBA" id="ARBA00004924"/>
    </source>
</evidence>
<evidence type="ECO:0000256" key="3">
    <source>
        <dbReference type="ARBA" id="ARBA00022450"/>
    </source>
</evidence>
<comment type="pathway">
    <text evidence="2">Siderophore biosynthesis.</text>
</comment>
<dbReference type="EMBL" id="JAQOSQ010000013">
    <property type="protein sequence ID" value="MDJ1184233.1"/>
    <property type="molecule type" value="Genomic_DNA"/>
</dbReference>
<dbReference type="Pfam" id="PF18563">
    <property type="entry name" value="TubC_N"/>
    <property type="match status" value="1"/>
</dbReference>
<dbReference type="PROSITE" id="PS00455">
    <property type="entry name" value="AMP_BINDING"/>
    <property type="match status" value="1"/>
</dbReference>
<dbReference type="InterPro" id="IPR057737">
    <property type="entry name" value="Condensation_MtbB-like"/>
</dbReference>
<dbReference type="Gene3D" id="3.40.50.150">
    <property type="entry name" value="Vaccinia Virus protein VP39"/>
    <property type="match status" value="1"/>
</dbReference>
<dbReference type="InterPro" id="IPR010071">
    <property type="entry name" value="AA_adenyl_dom"/>
</dbReference>
<dbReference type="Gene3D" id="3.30.559.10">
    <property type="entry name" value="Chloramphenicol acetyltransferase-like domain"/>
    <property type="match status" value="1"/>
</dbReference>
<dbReference type="Pfam" id="PF00501">
    <property type="entry name" value="AMP-binding"/>
    <property type="match status" value="1"/>
</dbReference>
<evidence type="ECO:0000313" key="8">
    <source>
        <dbReference type="EMBL" id="MDJ1184233.1"/>
    </source>
</evidence>
<dbReference type="Pfam" id="PF00550">
    <property type="entry name" value="PP-binding"/>
    <property type="match status" value="1"/>
</dbReference>
<dbReference type="NCBIfam" id="TIGR01733">
    <property type="entry name" value="AA-adenyl-dom"/>
    <property type="match status" value="1"/>
</dbReference>
<dbReference type="Gene3D" id="3.40.50.1820">
    <property type="entry name" value="alpha/beta hydrolase"/>
    <property type="match status" value="1"/>
</dbReference>
<dbReference type="InterPro" id="IPR020806">
    <property type="entry name" value="PKS_PP-bd"/>
</dbReference>
<dbReference type="Gene3D" id="1.10.1200.10">
    <property type="entry name" value="ACP-like"/>
    <property type="match status" value="1"/>
</dbReference>
<dbReference type="InterPro" id="IPR020845">
    <property type="entry name" value="AMP-binding_CS"/>
</dbReference>
<dbReference type="InterPro" id="IPR045851">
    <property type="entry name" value="AMP-bd_C_sf"/>
</dbReference>
<evidence type="ECO:0000256" key="1">
    <source>
        <dbReference type="ARBA" id="ARBA00001957"/>
    </source>
</evidence>
<accession>A0ABT7BYF3</accession>
<name>A0ABT7BYF3_9CYAN</name>
<dbReference type="SUPFAM" id="SSF52777">
    <property type="entry name" value="CoA-dependent acyltransferases"/>
    <property type="match status" value="2"/>
</dbReference>
<dbReference type="Proteomes" id="UP001232992">
    <property type="component" value="Unassembled WGS sequence"/>
</dbReference>
<dbReference type="Pfam" id="PF00975">
    <property type="entry name" value="Thioesterase"/>
    <property type="match status" value="1"/>
</dbReference>
<dbReference type="InterPro" id="IPR029063">
    <property type="entry name" value="SAM-dependent_MTases_sf"/>
</dbReference>
<protein>
    <submittedName>
        <fullName evidence="8">Amino acid adenylation domain-containing protein</fullName>
    </submittedName>
</protein>
<dbReference type="PROSITE" id="PS50075">
    <property type="entry name" value="CARRIER"/>
    <property type="match status" value="1"/>
</dbReference>
<dbReference type="CDD" id="cd12114">
    <property type="entry name" value="A_NRPS_TlmIV_like"/>
    <property type="match status" value="1"/>
</dbReference>
<evidence type="ECO:0000256" key="6">
    <source>
        <dbReference type="ARBA" id="ARBA00022737"/>
    </source>
</evidence>
<dbReference type="Pfam" id="PF08242">
    <property type="entry name" value="Methyltransf_12"/>
    <property type="match status" value="1"/>
</dbReference>
<keyword evidence="6" id="KW-0677">Repeat</keyword>
<dbReference type="Gene3D" id="1.10.10.1830">
    <property type="entry name" value="Non-ribosomal peptide synthase, adenylation domain"/>
    <property type="match status" value="1"/>
</dbReference>
<keyword evidence="3" id="KW-0596">Phosphopantetheine</keyword>
<dbReference type="InterPro" id="IPR000873">
    <property type="entry name" value="AMP-dep_synth/lig_dom"/>
</dbReference>
<dbReference type="SUPFAM" id="SSF47336">
    <property type="entry name" value="ACP-like"/>
    <property type="match status" value="1"/>
</dbReference>
<dbReference type="PANTHER" id="PTHR45527">
    <property type="entry name" value="NONRIBOSOMAL PEPTIDE SYNTHETASE"/>
    <property type="match status" value="1"/>
</dbReference>
<evidence type="ECO:0000259" key="7">
    <source>
        <dbReference type="PROSITE" id="PS50075"/>
    </source>
</evidence>
<evidence type="ECO:0000256" key="5">
    <source>
        <dbReference type="ARBA" id="ARBA00022598"/>
    </source>
</evidence>
<dbReference type="Gene3D" id="3.40.50.980">
    <property type="match status" value="2"/>
</dbReference>
<dbReference type="Gene3D" id="3.30.559.30">
    <property type="entry name" value="Nonribosomal peptide synthetase, condensation domain"/>
    <property type="match status" value="1"/>
</dbReference>
<evidence type="ECO:0000256" key="4">
    <source>
        <dbReference type="ARBA" id="ARBA00022553"/>
    </source>
</evidence>
<dbReference type="InterPro" id="IPR044894">
    <property type="entry name" value="TubC_N_sf"/>
</dbReference>
<feature type="domain" description="Carrier" evidence="7">
    <location>
        <begin position="1422"/>
        <end position="1496"/>
    </location>
</feature>
<comment type="caution">
    <text evidence="8">The sequence shown here is derived from an EMBL/GenBank/DDBJ whole genome shotgun (WGS) entry which is preliminary data.</text>
</comment>
<dbReference type="InterPro" id="IPR001031">
    <property type="entry name" value="Thioesterase"/>
</dbReference>
<dbReference type="InterPro" id="IPR009081">
    <property type="entry name" value="PP-bd_ACP"/>
</dbReference>
<keyword evidence="5" id="KW-0436">Ligase</keyword>
<dbReference type="SUPFAM" id="SSF56801">
    <property type="entry name" value="Acetyl-CoA synthetase-like"/>
    <property type="match status" value="1"/>
</dbReference>
<dbReference type="SMART" id="SM00823">
    <property type="entry name" value="PKS_PP"/>
    <property type="match status" value="1"/>
</dbReference>
<dbReference type="Pfam" id="PF00668">
    <property type="entry name" value="Condensation"/>
    <property type="match status" value="1"/>
</dbReference>
<dbReference type="InterPro" id="IPR013217">
    <property type="entry name" value="Methyltransf_12"/>
</dbReference>
<dbReference type="Gene3D" id="3.30.300.30">
    <property type="match status" value="2"/>
</dbReference>
<dbReference type="InterPro" id="IPR041464">
    <property type="entry name" value="TubC_N"/>
</dbReference>
<keyword evidence="4" id="KW-0597">Phosphoprotein</keyword>
<dbReference type="CDD" id="cd02440">
    <property type="entry name" value="AdoMet_MTases"/>
    <property type="match status" value="1"/>
</dbReference>
<dbReference type="PANTHER" id="PTHR45527:SF10">
    <property type="entry name" value="PYOCHELIN SYNTHASE PCHF"/>
    <property type="match status" value="1"/>
</dbReference>
<sequence>MQSVQTLLDDLKQQDINLYIEGDRLRCNAPKEKLTPSLQARLKERKSEILDFLRRQMAIEAIAPQPELRHHPFPLTDIQQAYWLGRQDGLELGGISAHIYWEIETRGIAVAELERAWQCLIDRHDMLRAVIAEDGQQQILENTPLYQIPVVDLQGETATTQTTKLEKIRQELSHQVFQSDRWPLFELQAARLDSQTVRFCFSFDLILGDAWSVKILMAELAHFLRQPTRALPPLTLSFRDCVLAEREARKSDRYQRDREYWQNRLETLPPPPEIPLKNNPATLVNPQFTRRRRQLSPEDWQRLKRRASQAQLTPSGVLLAAFAEVVATWSKNPHFTLNLTLVNRPPLHREIGQIVGDFTSITLLEANCTGEEAFVTRSQRLQKQLWLDLDRQTYSGVQVLRELARRSQRRSAALMPIVFTSMLGLGQADREKNDLLQGLGQFVYMISQTPQVYLDSQISEDAGSLVICWDSVEGLFPPGLLDEMFAAYGDFLQRLADEEEVWMATERSLLPSEQREYLAAFNNTNTELPGSDELLHTLFFQQAIAQPEQVAVIAGDRMLTYGELRALVLTLARQLREKGAKPNELLAVVMERGWEQVVATLAILTAGAAYVPIDPELPEERRSHIMAEAGICGILTQSKFEDSLHWPENLERFWVDAIVPDPSCPMLEPQQTVTDLAYVIYTSGSTGKPKGVAIEHRGAVNTILDINQRFGVTAKDRVLAVSSLSFDLSVYDIFGILAAGGTIVAIAPGASKDPSNWAELVCTHGITLWNSVPALMQMLLDYTASRSDFDLSSLRLILLSGDWIPLTLPDRIQAATGGRVISLGGATEASIWSIFYPIETVDPTWKSIPYGRPLGNQQFYVLDENLESRPVWIPGQLYIGGIGLAREYWRNEEKSAGSFIRHLKTGERLYKTGDLGRYLPDGNIEFLGREDFQVKINGYRIELGEIESALLQHPAVKEAVILAVGDSQENKHLASYIVPKNEETFNPIEENRELWETLVEAGTARSQTRNWNLERAIFEQLWDEQNQRYLLSVCLAFNRLGIYQSQGETYTVEEILSQSGIIPRYRKWLARALQELAKAGLLQEEGDRFTNIAPLWEAAQSRYLTNLDDRETSDTWLDLLPREPDEVLADILIETIHSAELYASNTTLNVYGEIFADCNAIATGIVEYFVKSFDGDRPIRILEIGAGYGTTAAHLLPLLPGDRATYYFTDISQFFLQKARERFGDYPFVRYDILDIEKSPQQQGFNLHEFDLIIAGTVLHNTRNLKETLDWTRSLLAPNGLLLAIEKTRFHPWFDLNMGLQQGFERFEDLELRSTHPVLSKAQWQTLLAQQGFKESLFFNPDRSIRDRIGFDVFLARNSPSATSFNPHVLRDYLSQKLPAYMVPSSYTCLDAIPLTSNGKLDRKQLPKPDIESERSTREYVEPHTETEKLLARIWSEILQVDTIGIHDNFFEIGGDSLLNIQIVARGNEFHLELKPQYIFQFPTIAELAAFLDQSSSDTEEVNFNPLIPIKPSGSKNPLFCIHSSTGSGSSFIEMARYFDSERPLYGLQSRGFNGELSPLSTIEEMASTYIQAIQTVQPEGPYYLCGWSMGGIVAFEMARQLQENNLQVEFLGLIDIMADDRDRQLELLSQAHPNGDINLQDISLDLQKNITNLSKTNTNAMLLYTLQQYTGNATLFKAREQPERIPDSVNFGWSQYILGELEIQEIPGNHFSMMRSPHVKILSQKICDRL</sequence>
<keyword evidence="9" id="KW-1185">Reference proteome</keyword>
<dbReference type="InterPro" id="IPR029058">
    <property type="entry name" value="AB_hydrolase_fold"/>
</dbReference>
<organism evidence="8 9">
    <name type="scientific">Roseofilum casamattae BLCC-M143</name>
    <dbReference type="NCBI Taxonomy" id="3022442"/>
    <lineage>
        <taxon>Bacteria</taxon>
        <taxon>Bacillati</taxon>
        <taxon>Cyanobacteriota</taxon>
        <taxon>Cyanophyceae</taxon>
        <taxon>Desertifilales</taxon>
        <taxon>Desertifilaceae</taxon>
        <taxon>Roseofilum</taxon>
        <taxon>Roseofilum casamattae</taxon>
    </lineage>
</organism>
<dbReference type="InterPro" id="IPR001242">
    <property type="entry name" value="Condensation_dom"/>
</dbReference>
<gene>
    <name evidence="8" type="ORF">PMH09_13690</name>
</gene>
<dbReference type="InterPro" id="IPR036736">
    <property type="entry name" value="ACP-like_sf"/>
</dbReference>
<reference evidence="8 9" key="1">
    <citation type="submission" date="2023-01" db="EMBL/GenBank/DDBJ databases">
        <title>Novel diversity within Roseofilum (Cyanobacteria; Desertifilaceae) from marine benthic mats with descriptions of four novel species.</title>
        <authorList>
            <person name="Wang Y."/>
            <person name="Berthold D.E."/>
            <person name="Hu J."/>
            <person name="Lefler F.W."/>
            <person name="Laughinghouse H.D. IV."/>
        </authorList>
    </citation>
    <scope>NUCLEOTIDE SEQUENCE [LARGE SCALE GENOMIC DNA]</scope>
    <source>
        <strain evidence="8 9">BLCC-M143</strain>
    </source>
</reference>
<dbReference type="RefSeq" id="WP_283758887.1">
    <property type="nucleotide sequence ID" value="NZ_JAQOSQ010000013.1"/>
</dbReference>
<dbReference type="CDD" id="cd19535">
    <property type="entry name" value="Cyc_NRPS"/>
    <property type="match status" value="1"/>
</dbReference>
<comment type="cofactor">
    <cofactor evidence="1">
        <name>pantetheine 4'-phosphate</name>
        <dbReference type="ChEBI" id="CHEBI:47942"/>
    </cofactor>
</comment>
<dbReference type="SUPFAM" id="SSF53335">
    <property type="entry name" value="S-adenosyl-L-methionine-dependent methyltransferases"/>
    <property type="match status" value="1"/>
</dbReference>
<proteinExistence type="predicted"/>
<dbReference type="SUPFAM" id="SSF53474">
    <property type="entry name" value="alpha/beta-Hydrolases"/>
    <property type="match status" value="1"/>
</dbReference>